<dbReference type="Proteomes" id="UP000325218">
    <property type="component" value="Unassembled WGS sequence"/>
</dbReference>
<dbReference type="InterPro" id="IPR016181">
    <property type="entry name" value="Acyl_CoA_acyltransferase"/>
</dbReference>
<keyword evidence="1" id="KW-0808">Transferase</keyword>
<dbReference type="EMBL" id="VSDO01000001">
    <property type="protein sequence ID" value="TYA14458.1"/>
    <property type="molecule type" value="Genomic_DNA"/>
</dbReference>
<dbReference type="GO" id="GO:0008999">
    <property type="term" value="F:protein-N-terminal-alanine acetyltransferase activity"/>
    <property type="evidence" value="ECO:0007669"/>
    <property type="project" value="TreeGrafter"/>
</dbReference>
<dbReference type="OrthoDB" id="9785602at2"/>
<dbReference type="AlphaFoldDB" id="A0A5D0CXI9"/>
<organism evidence="1 2">
    <name type="scientific">Paenibacillus faecis</name>
    <dbReference type="NCBI Taxonomy" id="862114"/>
    <lineage>
        <taxon>Bacteria</taxon>
        <taxon>Bacillati</taxon>
        <taxon>Bacillota</taxon>
        <taxon>Bacilli</taxon>
        <taxon>Bacillales</taxon>
        <taxon>Paenibacillaceae</taxon>
        <taxon>Paenibacillus</taxon>
    </lineage>
</organism>
<dbReference type="PANTHER" id="PTHR43441">
    <property type="entry name" value="RIBOSOMAL-PROTEIN-SERINE ACETYLTRANSFERASE"/>
    <property type="match status" value="1"/>
</dbReference>
<dbReference type="Gene3D" id="3.40.630.30">
    <property type="match status" value="1"/>
</dbReference>
<sequence length="60" mass="7168">MGLNRIEARCNSENFRSEKVMQRMGMTLEGIIREELKIRNEYKSQKLYSILRSEYLASRP</sequence>
<dbReference type="InterPro" id="IPR051908">
    <property type="entry name" value="Ribosomal_N-acetyltransferase"/>
</dbReference>
<accession>A0A5D0CXI9</accession>
<proteinExistence type="predicted"/>
<comment type="caution">
    <text evidence="1">The sequence shown here is derived from an EMBL/GenBank/DDBJ whole genome shotgun (WGS) entry which is preliminary data.</text>
</comment>
<evidence type="ECO:0000313" key="2">
    <source>
        <dbReference type="Proteomes" id="UP000325218"/>
    </source>
</evidence>
<dbReference type="GO" id="GO:0005737">
    <property type="term" value="C:cytoplasm"/>
    <property type="evidence" value="ECO:0007669"/>
    <property type="project" value="TreeGrafter"/>
</dbReference>
<reference evidence="1 2" key="1">
    <citation type="submission" date="2019-08" db="EMBL/GenBank/DDBJ databases">
        <title>Genome sequencing of Paenibacillus faecis DSM 23593(T).</title>
        <authorList>
            <person name="Kook J.-K."/>
            <person name="Park S.-N."/>
            <person name="Lim Y.K."/>
        </authorList>
    </citation>
    <scope>NUCLEOTIDE SEQUENCE [LARGE SCALE GENOMIC DNA]</scope>
    <source>
        <strain evidence="1 2">DSM 23593</strain>
    </source>
</reference>
<dbReference type="GO" id="GO:1990189">
    <property type="term" value="F:protein N-terminal-serine acetyltransferase activity"/>
    <property type="evidence" value="ECO:0007669"/>
    <property type="project" value="TreeGrafter"/>
</dbReference>
<keyword evidence="2" id="KW-1185">Reference proteome</keyword>
<gene>
    <name evidence="1" type="ORF">FRY98_01865</name>
</gene>
<protein>
    <submittedName>
        <fullName evidence="1">GNAT family N-acetyltransferase</fullName>
    </submittedName>
</protein>
<name>A0A5D0CXI9_9BACL</name>
<dbReference type="PANTHER" id="PTHR43441:SF2">
    <property type="entry name" value="FAMILY ACETYLTRANSFERASE, PUTATIVE (AFU_ORTHOLOGUE AFUA_7G00850)-RELATED"/>
    <property type="match status" value="1"/>
</dbReference>
<evidence type="ECO:0000313" key="1">
    <source>
        <dbReference type="EMBL" id="TYA14458.1"/>
    </source>
</evidence>
<dbReference type="SUPFAM" id="SSF55729">
    <property type="entry name" value="Acyl-CoA N-acyltransferases (Nat)"/>
    <property type="match status" value="1"/>
</dbReference>